<dbReference type="Gene3D" id="1.10.287.470">
    <property type="entry name" value="Helix hairpin bin"/>
    <property type="match status" value="1"/>
</dbReference>
<evidence type="ECO:0000313" key="8">
    <source>
        <dbReference type="Proteomes" id="UP001500795"/>
    </source>
</evidence>
<sequence length="392" mass="42190">MLLAACERPQAAAGAPAAPEVQVATVIHERITEWDEFTGRLQAPETVVLMPRVSGYVQRVHFREGSLVEPGEPLFQLDPAPFQAEVARLKAELHGAQTALKLAASDYRRADALRAGRAISEEVLDARLAHKQQAAAAVASVTAALQRAELDLAYTKVTAPIGGRVSNAQVTAGNYVSAGQTPLTRIVSTEEMHAYFDMDEQTYLKYAVLSREGRRADAREDDNPVFMALAGSGGFDRVGRIDFVDNAVDQQTGTIRLRASFANQDGSLLPGLFARIRLAGSGSYRGVLIDDKAIGTDLNHKFVLVVNEQDRLEYRGVTLGGKISGLRIIKTGLSPNERIVVNGLQRVRPEMTITPTLVDMAEAGQLSGLRANQALLDKAGAGLTARAEPVRG</sequence>
<dbReference type="Gene3D" id="2.40.420.20">
    <property type="match status" value="1"/>
</dbReference>
<comment type="caution">
    <text evidence="7">The sequence shown here is derived from an EMBL/GenBank/DDBJ whole genome shotgun (WGS) entry which is preliminary data.</text>
</comment>
<dbReference type="PANTHER" id="PTHR30158:SF26">
    <property type="entry name" value="RESISTANCE-NODULATION-CELL DIVISION (RND) MULTIDRUG EFFLUX MEMBRANE FUSION PROTEIN MEXE"/>
    <property type="match status" value="1"/>
</dbReference>
<dbReference type="Pfam" id="PF25944">
    <property type="entry name" value="Beta-barrel_RND"/>
    <property type="match status" value="1"/>
</dbReference>
<dbReference type="InterPro" id="IPR006143">
    <property type="entry name" value="RND_pump_MFP"/>
</dbReference>
<gene>
    <name evidence="7" type="ORF">GCM10022394_25760</name>
</gene>
<feature type="domain" description="Multidrug resistance protein MdtA-like alpha-helical hairpin" evidence="3">
    <location>
        <begin position="87"/>
        <end position="155"/>
    </location>
</feature>
<organism evidence="7 8">
    <name type="scientific">Zobellella aerophila</name>
    <dbReference type="NCBI Taxonomy" id="870480"/>
    <lineage>
        <taxon>Bacteria</taxon>
        <taxon>Pseudomonadati</taxon>
        <taxon>Pseudomonadota</taxon>
        <taxon>Gammaproteobacteria</taxon>
        <taxon>Aeromonadales</taxon>
        <taxon>Aeromonadaceae</taxon>
        <taxon>Zobellella</taxon>
    </lineage>
</organism>
<evidence type="ECO:0000256" key="2">
    <source>
        <dbReference type="ARBA" id="ARBA00009477"/>
    </source>
</evidence>
<dbReference type="Pfam" id="PF25917">
    <property type="entry name" value="BSH_RND"/>
    <property type="match status" value="1"/>
</dbReference>
<dbReference type="Pfam" id="PF25967">
    <property type="entry name" value="RND-MFP_C"/>
    <property type="match status" value="1"/>
</dbReference>
<dbReference type="Gene3D" id="2.40.30.170">
    <property type="match status" value="1"/>
</dbReference>
<protein>
    <submittedName>
        <fullName evidence="7">Efflux RND transporter periplasmic adaptor subunit</fullName>
    </submittedName>
</protein>
<feature type="domain" description="Multidrug resistance protein MdtA-like C-terminal permuted SH3" evidence="6">
    <location>
        <begin position="287"/>
        <end position="346"/>
    </location>
</feature>
<comment type="similarity">
    <text evidence="2">Belongs to the membrane fusion protein (MFP) (TC 8.A.1) family.</text>
</comment>
<feature type="domain" description="Multidrug resistance protein MdtA-like beta-barrel" evidence="5">
    <location>
        <begin position="236"/>
        <end position="278"/>
    </location>
</feature>
<dbReference type="InterPro" id="IPR058625">
    <property type="entry name" value="MdtA-like_BSH"/>
</dbReference>
<feature type="domain" description="Multidrug resistance protein MdtA-like barrel-sandwich hybrid" evidence="4">
    <location>
        <begin position="46"/>
        <end position="181"/>
    </location>
</feature>
<proteinExistence type="inferred from homology"/>
<dbReference type="SUPFAM" id="SSF111369">
    <property type="entry name" value="HlyD-like secretion proteins"/>
    <property type="match status" value="1"/>
</dbReference>
<dbReference type="NCBIfam" id="TIGR01730">
    <property type="entry name" value="RND_mfp"/>
    <property type="match status" value="1"/>
</dbReference>
<evidence type="ECO:0000256" key="1">
    <source>
        <dbReference type="ARBA" id="ARBA00004519"/>
    </source>
</evidence>
<dbReference type="Proteomes" id="UP001500795">
    <property type="component" value="Unassembled WGS sequence"/>
</dbReference>
<keyword evidence="8" id="KW-1185">Reference proteome</keyword>
<reference evidence="8" key="1">
    <citation type="journal article" date="2019" name="Int. J. Syst. Evol. Microbiol.">
        <title>The Global Catalogue of Microorganisms (GCM) 10K type strain sequencing project: providing services to taxonomists for standard genome sequencing and annotation.</title>
        <authorList>
            <consortium name="The Broad Institute Genomics Platform"/>
            <consortium name="The Broad Institute Genome Sequencing Center for Infectious Disease"/>
            <person name="Wu L."/>
            <person name="Ma J."/>
        </authorList>
    </citation>
    <scope>NUCLEOTIDE SEQUENCE [LARGE SCALE GENOMIC DNA]</scope>
    <source>
        <strain evidence="8">JCM 17110</strain>
    </source>
</reference>
<dbReference type="EMBL" id="BAABCX010000003">
    <property type="protein sequence ID" value="GAA3544567.1"/>
    <property type="molecule type" value="Genomic_DNA"/>
</dbReference>
<dbReference type="Gene3D" id="2.40.50.100">
    <property type="match status" value="1"/>
</dbReference>
<comment type="subcellular location">
    <subcellularLocation>
        <location evidence="1">Cell inner membrane</location>
        <topology evidence="1">Lipid-anchor</topology>
    </subcellularLocation>
</comment>
<dbReference type="PANTHER" id="PTHR30158">
    <property type="entry name" value="ACRA/E-RELATED COMPONENT OF DRUG EFFLUX TRANSPORTER"/>
    <property type="match status" value="1"/>
</dbReference>
<dbReference type="InterPro" id="IPR058627">
    <property type="entry name" value="MdtA-like_C"/>
</dbReference>
<evidence type="ECO:0000259" key="3">
    <source>
        <dbReference type="Pfam" id="PF25876"/>
    </source>
</evidence>
<evidence type="ECO:0000259" key="6">
    <source>
        <dbReference type="Pfam" id="PF25967"/>
    </source>
</evidence>
<dbReference type="Pfam" id="PF25876">
    <property type="entry name" value="HH_MFP_RND"/>
    <property type="match status" value="1"/>
</dbReference>
<evidence type="ECO:0000259" key="4">
    <source>
        <dbReference type="Pfam" id="PF25917"/>
    </source>
</evidence>
<dbReference type="InterPro" id="IPR058626">
    <property type="entry name" value="MdtA-like_b-barrel"/>
</dbReference>
<name>A0ABP6W441_9GAMM</name>
<evidence type="ECO:0000313" key="7">
    <source>
        <dbReference type="EMBL" id="GAA3544567.1"/>
    </source>
</evidence>
<dbReference type="InterPro" id="IPR058624">
    <property type="entry name" value="MdtA-like_HH"/>
</dbReference>
<accession>A0ABP6W441</accession>
<evidence type="ECO:0000259" key="5">
    <source>
        <dbReference type="Pfam" id="PF25944"/>
    </source>
</evidence>